<evidence type="ECO:0000256" key="1">
    <source>
        <dbReference type="ARBA" id="ARBA00005647"/>
    </source>
</evidence>
<dbReference type="InterPro" id="IPR038630">
    <property type="entry name" value="L24e/L24_sf"/>
</dbReference>
<dbReference type="GO" id="GO:0042273">
    <property type="term" value="P:ribosomal large subunit biogenesis"/>
    <property type="evidence" value="ECO:0007669"/>
    <property type="project" value="TreeGrafter"/>
</dbReference>
<evidence type="ECO:0000313" key="4">
    <source>
        <dbReference type="EMBL" id="CDF38402.1"/>
    </source>
</evidence>
<name>R7QIR4_CHOCR</name>
<dbReference type="GO" id="GO:0005840">
    <property type="term" value="C:ribosome"/>
    <property type="evidence" value="ECO:0007669"/>
    <property type="project" value="UniProtKB-KW"/>
</dbReference>
<dbReference type="PANTHER" id="PTHR10792">
    <property type="entry name" value="60S RIBOSOMAL PROTEIN L24"/>
    <property type="match status" value="1"/>
</dbReference>
<dbReference type="InterPro" id="IPR056366">
    <property type="entry name" value="Ribosomal_eL24"/>
</dbReference>
<dbReference type="KEGG" id="ccp:CHC_T00010297001"/>
<dbReference type="Pfam" id="PF01246">
    <property type="entry name" value="Ribosomal_L24e"/>
    <property type="match status" value="1"/>
</dbReference>
<evidence type="ECO:0000256" key="2">
    <source>
        <dbReference type="ARBA" id="ARBA00022517"/>
    </source>
</evidence>
<dbReference type="CDD" id="cd00472">
    <property type="entry name" value="Ribosomal_L24e_L24"/>
    <property type="match status" value="1"/>
</dbReference>
<dbReference type="GeneID" id="17326012"/>
<keyword evidence="4" id="KW-0689">Ribosomal protein</keyword>
<sequence>MRLEKCYVCSSTIYPGHGAMFVRNDSKVFRFCRSKCRKNFNMKRNPRKLRWTKAFRAAAGKELVVDSSFAFERRRNRVEKYDREVVATTLRALPTIDKIKSARQKDFYKTRMVTRVKETRKDALRELATGADIVQPLIVRQKIAERKDVAVQQMEEEVARIEE</sequence>
<organism evidence="4 5">
    <name type="scientific">Chondrus crispus</name>
    <name type="common">Carrageen Irish moss</name>
    <name type="synonym">Polymorpha crispa</name>
    <dbReference type="NCBI Taxonomy" id="2769"/>
    <lineage>
        <taxon>Eukaryota</taxon>
        <taxon>Rhodophyta</taxon>
        <taxon>Florideophyceae</taxon>
        <taxon>Rhodymeniophycidae</taxon>
        <taxon>Gigartinales</taxon>
        <taxon>Gigartinaceae</taxon>
        <taxon>Chondrus</taxon>
    </lineage>
</organism>
<dbReference type="InterPro" id="IPR000988">
    <property type="entry name" value="Ribosomal_eL24-rel_N"/>
</dbReference>
<evidence type="ECO:0000259" key="3">
    <source>
        <dbReference type="SMART" id="SM00746"/>
    </source>
</evidence>
<proteinExistence type="inferred from homology"/>
<gene>
    <name evidence="4" type="ORF">CHC_T00010297001</name>
</gene>
<dbReference type="PANTHER" id="PTHR10792:SF8">
    <property type="entry name" value="RIBOSOME BIOGENESIS PROTEIN RLP24-RELATED"/>
    <property type="match status" value="1"/>
</dbReference>
<dbReference type="GO" id="GO:0003735">
    <property type="term" value="F:structural constituent of ribosome"/>
    <property type="evidence" value="ECO:0007669"/>
    <property type="project" value="InterPro"/>
</dbReference>
<dbReference type="EMBL" id="HG001932">
    <property type="protein sequence ID" value="CDF38402.1"/>
    <property type="molecule type" value="Genomic_DNA"/>
</dbReference>
<dbReference type="OrthoDB" id="10262490at2759"/>
<keyword evidence="2" id="KW-0690">Ribosome biogenesis</keyword>
<dbReference type="SUPFAM" id="SSF57716">
    <property type="entry name" value="Glucocorticoid receptor-like (DNA-binding domain)"/>
    <property type="match status" value="1"/>
</dbReference>
<dbReference type="GO" id="GO:0005730">
    <property type="term" value="C:nucleolus"/>
    <property type="evidence" value="ECO:0007669"/>
    <property type="project" value="TreeGrafter"/>
</dbReference>
<reference evidence="5" key="1">
    <citation type="journal article" date="2013" name="Proc. Natl. Acad. Sci. U.S.A.">
        <title>Genome structure and metabolic features in the red seaweed Chondrus crispus shed light on evolution of the Archaeplastida.</title>
        <authorList>
            <person name="Collen J."/>
            <person name="Porcel B."/>
            <person name="Carre W."/>
            <person name="Ball S.G."/>
            <person name="Chaparro C."/>
            <person name="Tonon T."/>
            <person name="Barbeyron T."/>
            <person name="Michel G."/>
            <person name="Noel B."/>
            <person name="Valentin K."/>
            <person name="Elias M."/>
            <person name="Artiguenave F."/>
            <person name="Arun A."/>
            <person name="Aury J.M."/>
            <person name="Barbosa-Neto J.F."/>
            <person name="Bothwell J.H."/>
            <person name="Bouget F.Y."/>
            <person name="Brillet L."/>
            <person name="Cabello-Hurtado F."/>
            <person name="Capella-Gutierrez S."/>
            <person name="Charrier B."/>
            <person name="Cladiere L."/>
            <person name="Cock J.M."/>
            <person name="Coelho S.M."/>
            <person name="Colleoni C."/>
            <person name="Czjzek M."/>
            <person name="Da Silva C."/>
            <person name="Delage L."/>
            <person name="Denoeud F."/>
            <person name="Deschamps P."/>
            <person name="Dittami S.M."/>
            <person name="Gabaldon T."/>
            <person name="Gachon C.M."/>
            <person name="Groisillier A."/>
            <person name="Herve C."/>
            <person name="Jabbari K."/>
            <person name="Katinka M."/>
            <person name="Kloareg B."/>
            <person name="Kowalczyk N."/>
            <person name="Labadie K."/>
            <person name="Leblanc C."/>
            <person name="Lopez P.J."/>
            <person name="McLachlan D.H."/>
            <person name="Meslet-Cladiere L."/>
            <person name="Moustafa A."/>
            <person name="Nehr Z."/>
            <person name="Nyvall Collen P."/>
            <person name="Panaud O."/>
            <person name="Partensky F."/>
            <person name="Poulain J."/>
            <person name="Rensing S.A."/>
            <person name="Rousvoal S."/>
            <person name="Samson G."/>
            <person name="Symeonidi A."/>
            <person name="Weissenbach J."/>
            <person name="Zambounis A."/>
            <person name="Wincker P."/>
            <person name="Boyen C."/>
        </authorList>
    </citation>
    <scope>NUCLEOTIDE SEQUENCE [LARGE SCALE GENOMIC DNA]</scope>
    <source>
        <strain evidence="5">cv. Stackhouse</strain>
    </source>
</reference>
<accession>R7QIR4</accession>
<dbReference type="Proteomes" id="UP000012073">
    <property type="component" value="Unassembled WGS sequence"/>
</dbReference>
<comment type="similarity">
    <text evidence="1">Belongs to the eukaryotic ribosomal protein eL24 family.</text>
</comment>
<evidence type="ECO:0000313" key="5">
    <source>
        <dbReference type="Proteomes" id="UP000012073"/>
    </source>
</evidence>
<protein>
    <submittedName>
        <fullName evidence="4">Ribosomal protein L24</fullName>
    </submittedName>
</protein>
<dbReference type="PhylomeDB" id="R7QIR4"/>
<dbReference type="SMART" id="SM00746">
    <property type="entry name" value="TRASH"/>
    <property type="match status" value="1"/>
</dbReference>
<dbReference type="OMA" id="TCYFCSG"/>
<keyword evidence="4" id="KW-0687">Ribonucleoprotein</keyword>
<feature type="domain" description="TRASH" evidence="3">
    <location>
        <begin position="6"/>
        <end position="44"/>
    </location>
</feature>
<dbReference type="AlphaFoldDB" id="R7QIR4"/>
<dbReference type="STRING" id="2769.R7QIR4"/>
<dbReference type="Gramene" id="CDF38402">
    <property type="protein sequence ID" value="CDF38402"/>
    <property type="gene ID" value="CHC_T00010297001"/>
</dbReference>
<dbReference type="Gene3D" id="2.30.170.20">
    <property type="entry name" value="Ribosomal protein L24e"/>
    <property type="match status" value="1"/>
</dbReference>
<dbReference type="RefSeq" id="XP_005718295.1">
    <property type="nucleotide sequence ID" value="XM_005718238.1"/>
</dbReference>
<dbReference type="FunFam" id="2.30.170.20:FF:000001">
    <property type="entry name" value="probable ribosome biogenesis protein RLP24"/>
    <property type="match status" value="1"/>
</dbReference>
<dbReference type="InterPro" id="IPR011017">
    <property type="entry name" value="TRASH_dom"/>
</dbReference>
<keyword evidence="5" id="KW-1185">Reference proteome</keyword>